<gene>
    <name evidence="7" type="ORF">UFOPK3516_00858</name>
</gene>
<evidence type="ECO:0000256" key="6">
    <source>
        <dbReference type="SAM" id="Phobius"/>
    </source>
</evidence>
<evidence type="ECO:0000313" key="7">
    <source>
        <dbReference type="EMBL" id="CAB4899398.1"/>
    </source>
</evidence>
<sequence>MARPAAGFFVRALAEFAGTAVLVCVVVGSGIMATNLSDDFGVALIINAFSTVFALALLILTLGPISGAHLNPAVSLVQLMSRAQRPVETLVYVVVQVAGAIAGAIVANIMFDQPAVQFSTHERVSAGMLLGEVIATAGLIVIIGVLAHRRQEALIPVAVAAWIGSAYFFTASTSFANPAVTIGRLFSNTFAGIAPASVLPYIGAQLVGAALGFLIVKAVARYRVVGN</sequence>
<evidence type="ECO:0000256" key="1">
    <source>
        <dbReference type="ARBA" id="ARBA00004141"/>
    </source>
</evidence>
<keyword evidence="5 6" id="KW-0472">Membrane</keyword>
<proteinExistence type="inferred from homology"/>
<evidence type="ECO:0000256" key="4">
    <source>
        <dbReference type="ARBA" id="ARBA00022989"/>
    </source>
</evidence>
<dbReference type="Pfam" id="PF00230">
    <property type="entry name" value="MIP"/>
    <property type="match status" value="1"/>
</dbReference>
<dbReference type="GO" id="GO:0005886">
    <property type="term" value="C:plasma membrane"/>
    <property type="evidence" value="ECO:0007669"/>
    <property type="project" value="TreeGrafter"/>
</dbReference>
<dbReference type="PANTHER" id="PTHR19139">
    <property type="entry name" value="AQUAPORIN TRANSPORTER"/>
    <property type="match status" value="1"/>
</dbReference>
<feature type="transmembrane region" description="Helical" evidence="6">
    <location>
        <begin position="12"/>
        <end position="34"/>
    </location>
</feature>
<dbReference type="GO" id="GO:0015250">
    <property type="term" value="F:water channel activity"/>
    <property type="evidence" value="ECO:0007669"/>
    <property type="project" value="TreeGrafter"/>
</dbReference>
<feature type="transmembrane region" description="Helical" evidence="6">
    <location>
        <begin position="190"/>
        <end position="216"/>
    </location>
</feature>
<keyword evidence="4 6" id="KW-1133">Transmembrane helix</keyword>
<protein>
    <submittedName>
        <fullName evidence="7">Unannotated protein</fullName>
    </submittedName>
</protein>
<feature type="transmembrane region" description="Helical" evidence="6">
    <location>
        <begin position="90"/>
        <end position="111"/>
    </location>
</feature>
<dbReference type="InterPro" id="IPR023271">
    <property type="entry name" value="Aquaporin-like"/>
</dbReference>
<dbReference type="InterPro" id="IPR034294">
    <property type="entry name" value="Aquaporin_transptr"/>
</dbReference>
<feature type="transmembrane region" description="Helical" evidence="6">
    <location>
        <begin position="123"/>
        <end position="146"/>
    </location>
</feature>
<dbReference type="PRINTS" id="PR00783">
    <property type="entry name" value="MINTRINSICP"/>
</dbReference>
<evidence type="ECO:0000256" key="2">
    <source>
        <dbReference type="ARBA" id="ARBA00006175"/>
    </source>
</evidence>
<dbReference type="AlphaFoldDB" id="A0A6J7FZA1"/>
<accession>A0A6J7FZA1</accession>
<dbReference type="InterPro" id="IPR000425">
    <property type="entry name" value="MIP"/>
</dbReference>
<reference evidence="7" key="1">
    <citation type="submission" date="2020-05" db="EMBL/GenBank/DDBJ databases">
        <authorList>
            <person name="Chiriac C."/>
            <person name="Salcher M."/>
            <person name="Ghai R."/>
            <person name="Kavagutti S V."/>
        </authorList>
    </citation>
    <scope>NUCLEOTIDE SEQUENCE</scope>
</reference>
<dbReference type="EMBL" id="CAFBMB010000055">
    <property type="protein sequence ID" value="CAB4899398.1"/>
    <property type="molecule type" value="Genomic_DNA"/>
</dbReference>
<evidence type="ECO:0000256" key="3">
    <source>
        <dbReference type="ARBA" id="ARBA00022692"/>
    </source>
</evidence>
<dbReference type="PANTHER" id="PTHR19139:SF199">
    <property type="entry name" value="MIP17260P"/>
    <property type="match status" value="1"/>
</dbReference>
<organism evidence="7">
    <name type="scientific">freshwater metagenome</name>
    <dbReference type="NCBI Taxonomy" id="449393"/>
    <lineage>
        <taxon>unclassified sequences</taxon>
        <taxon>metagenomes</taxon>
        <taxon>ecological metagenomes</taxon>
    </lineage>
</organism>
<feature type="transmembrane region" description="Helical" evidence="6">
    <location>
        <begin position="153"/>
        <end position="170"/>
    </location>
</feature>
<evidence type="ECO:0000256" key="5">
    <source>
        <dbReference type="ARBA" id="ARBA00023136"/>
    </source>
</evidence>
<name>A0A6J7FZA1_9ZZZZ</name>
<dbReference type="SUPFAM" id="SSF81338">
    <property type="entry name" value="Aquaporin-like"/>
    <property type="match status" value="1"/>
</dbReference>
<keyword evidence="3 6" id="KW-0812">Transmembrane</keyword>
<comment type="subcellular location">
    <subcellularLocation>
        <location evidence="1">Membrane</location>
        <topology evidence="1">Multi-pass membrane protein</topology>
    </subcellularLocation>
</comment>
<dbReference type="Gene3D" id="1.20.1080.10">
    <property type="entry name" value="Glycerol uptake facilitator protein"/>
    <property type="match status" value="1"/>
</dbReference>
<comment type="similarity">
    <text evidence="2">Belongs to the MIP/aquaporin (TC 1.A.8) family.</text>
</comment>
<feature type="transmembrane region" description="Helical" evidence="6">
    <location>
        <begin position="40"/>
        <end position="62"/>
    </location>
</feature>